<dbReference type="OrthoDB" id="373683at2759"/>
<keyword evidence="1" id="KW-0472">Membrane</keyword>
<gene>
    <name evidence="2" type="ORF">PGAL8A_00525400</name>
</gene>
<dbReference type="RefSeq" id="XP_028530479.1">
    <property type="nucleotide sequence ID" value="XM_028674092.1"/>
</dbReference>
<dbReference type="EMBL" id="CVMV01000110">
    <property type="protein sequence ID" value="CRG97678.1"/>
    <property type="molecule type" value="Genomic_DNA"/>
</dbReference>
<feature type="transmembrane region" description="Helical" evidence="1">
    <location>
        <begin position="75"/>
        <end position="97"/>
    </location>
</feature>
<evidence type="ECO:0000256" key="1">
    <source>
        <dbReference type="SAM" id="Phobius"/>
    </source>
</evidence>
<dbReference type="Proteomes" id="UP000220797">
    <property type="component" value="Unassembled WGS sequence"/>
</dbReference>
<dbReference type="VEuPathDB" id="PlasmoDB:PGAL8A_00525400"/>
<evidence type="ECO:0008006" key="4">
    <source>
        <dbReference type="Google" id="ProtNLM"/>
    </source>
</evidence>
<accession>A0A1J1H2W2</accession>
<reference evidence="2" key="1">
    <citation type="submission" date="2015-04" db="EMBL/GenBank/DDBJ databases">
        <authorList>
            <consortium name="Pathogen Informatics"/>
        </authorList>
    </citation>
    <scope>NUCLEOTIDE SEQUENCE [LARGE SCALE GENOMIC DNA]</scope>
    <source>
        <strain evidence="2">8A</strain>
    </source>
</reference>
<evidence type="ECO:0000313" key="2">
    <source>
        <dbReference type="EMBL" id="CRG97678.1"/>
    </source>
</evidence>
<evidence type="ECO:0000313" key="3">
    <source>
        <dbReference type="Proteomes" id="UP000220797"/>
    </source>
</evidence>
<dbReference type="AlphaFoldDB" id="A0A1J1H2W2"/>
<proteinExistence type="predicted"/>
<name>A0A1J1H2W2_PLAGA</name>
<keyword evidence="1" id="KW-1133">Transmembrane helix</keyword>
<organism evidence="2 3">
    <name type="scientific">Plasmodium gallinaceum</name>
    <dbReference type="NCBI Taxonomy" id="5849"/>
    <lineage>
        <taxon>Eukaryota</taxon>
        <taxon>Sar</taxon>
        <taxon>Alveolata</taxon>
        <taxon>Apicomplexa</taxon>
        <taxon>Aconoidasida</taxon>
        <taxon>Haemosporida</taxon>
        <taxon>Plasmodiidae</taxon>
        <taxon>Plasmodium</taxon>
        <taxon>Plasmodium (Haemamoeba)</taxon>
    </lineage>
</organism>
<comment type="caution">
    <text evidence="2">The sequence shown here is derived from an EMBL/GenBank/DDBJ whole genome shotgun (WGS) entry which is preliminary data.</text>
</comment>
<keyword evidence="1" id="KW-0812">Transmembrane</keyword>
<sequence length="142" mass="17005">MFELFHDIYKTLSCYKTIRKVNNFVHTNKEKINNEELEVINENKYISHTLAFLTALGIQTSFYKLKRFKFFAFRPFLPSFLGVITSCSFLYLHTLYLSRNTISKLIQLNLKKINEEGICIYVDEIYKKEEPDDYIYLKNKVF</sequence>
<dbReference type="GeneID" id="39733787"/>
<protein>
    <recommendedName>
        <fullName evidence="4">Transmembrane protein</fullName>
    </recommendedName>
</protein>
<keyword evidence="3" id="KW-1185">Reference proteome</keyword>